<dbReference type="KEGG" id="rev:HUE57_11825"/>
<organism evidence="1 2">
    <name type="scientific">Candidatus Reidiella endopervernicosa</name>
    <dbReference type="NCBI Taxonomy" id="2738883"/>
    <lineage>
        <taxon>Bacteria</taxon>
        <taxon>Pseudomonadati</taxon>
        <taxon>Pseudomonadota</taxon>
        <taxon>Gammaproteobacteria</taxon>
        <taxon>Candidatus Reidiella</taxon>
    </lineage>
</organism>
<protein>
    <submittedName>
        <fullName evidence="1">Uncharacterized protein</fullName>
    </submittedName>
</protein>
<evidence type="ECO:0000313" key="2">
    <source>
        <dbReference type="Proteomes" id="UP000509658"/>
    </source>
</evidence>
<proteinExistence type="predicted"/>
<keyword evidence="2" id="KW-1185">Reference proteome</keyword>
<dbReference type="AlphaFoldDB" id="A0A6N0HWY8"/>
<gene>
    <name evidence="1" type="ORF">HUE57_11825</name>
</gene>
<dbReference type="RefSeq" id="WP_174673250.1">
    <property type="nucleotide sequence ID" value="NZ_CP054491.1"/>
</dbReference>
<accession>A0A6N0HWY8</accession>
<evidence type="ECO:0000313" key="1">
    <source>
        <dbReference type="EMBL" id="QKQ26888.1"/>
    </source>
</evidence>
<reference evidence="1 2" key="1">
    <citation type="submission" date="2020-05" db="EMBL/GenBank/DDBJ databases">
        <title>Horizontal transmission and recombination maintain forever young bacterial symbiont genomes.</title>
        <authorList>
            <person name="Russell S.L."/>
            <person name="Pepper-Tunick E."/>
            <person name="Svedberg J."/>
            <person name="Byrne A."/>
            <person name="Ruelas Castillo J."/>
            <person name="Vollmers C."/>
            <person name="Beinart R.A."/>
            <person name="Corbett-Detig R."/>
        </authorList>
    </citation>
    <scope>NUCLEOTIDE SEQUENCE [LARGE SCALE GENOMIC DNA]</scope>
    <source>
        <strain evidence="1">Santa_Monica_outfall</strain>
    </source>
</reference>
<sequence>MAVSAGEAIREYRVFLAQDALDALDAWTTAYERAEYLESVRRTTPDRTLVKFDAVPPNFDELITRSMLRGVAVEAGVTVAGLVTLVPKNSVSLYLFPHRFKGYYDFGQALSRLRSGSQAASSATRRLGTKLAAKIVSEVAKTSARAVAKAVLSTGPQIVIGLAISNDIHGRAYCRFR</sequence>
<name>A0A6N0HWY8_9GAMM</name>
<dbReference type="Proteomes" id="UP000509658">
    <property type="component" value="Chromosome"/>
</dbReference>
<dbReference type="EMBL" id="CP054491">
    <property type="protein sequence ID" value="QKQ26888.1"/>
    <property type="molecule type" value="Genomic_DNA"/>
</dbReference>